<organism evidence="2 3">
    <name type="scientific">Candidatus Scatomorpha intestinigallinarum</name>
    <dbReference type="NCBI Taxonomy" id="2840923"/>
    <lineage>
        <taxon>Bacteria</taxon>
        <taxon>Bacillati</taxon>
        <taxon>Bacillota</taxon>
        <taxon>Clostridia</taxon>
        <taxon>Eubacteriales</taxon>
        <taxon>Candidatus Scatomorpha</taxon>
    </lineage>
</organism>
<sequence>MSVSLQEGLYGLCKMRMDSDADYPGPRPERVDDAAFDAYRLWQLQKTVRRVRENSPFYRRLFERAGVTEADILSLADIAKLPFTFPADLSGTSYSLLCTSQSEVEKPVTFYSSGSTGTKKRIYFSMADIQKILDFLPRGMNTVIDRDEARVLVFLQNSQGRGIGSILAKSLVDFGMQGWTADLQDSPEDIWRQTTEHGVNVWFGDAITIYRATKILAQEHDLRSLGMQCIFITMSNIPQSMIDYLHETWGCRVSTHYGLTESGWGLAVDCDTCPGYHYDELDHIVEVVDPVTGEVLPEGQEGEVVLTNIARECMPLIRYRTGDIATLQKSVCGSHLMTLGHIRRRKEGATEYNGHYIYPALFDEVLFGTEGLLDYRIFLEDGRIALDIECLNEARFDAEGLRERLMAPPFMQGAPEIALKLLPCGALREHCYEKKRILEREKP</sequence>
<dbReference type="AlphaFoldDB" id="A0A9D1DKM5"/>
<evidence type="ECO:0000259" key="1">
    <source>
        <dbReference type="Pfam" id="PF00501"/>
    </source>
</evidence>
<evidence type="ECO:0000313" key="3">
    <source>
        <dbReference type="Proteomes" id="UP000824238"/>
    </source>
</evidence>
<dbReference type="EMBL" id="DVHH01000081">
    <property type="protein sequence ID" value="HIR54605.1"/>
    <property type="molecule type" value="Genomic_DNA"/>
</dbReference>
<dbReference type="InterPro" id="IPR000873">
    <property type="entry name" value="AMP-dep_synth/lig_dom"/>
</dbReference>
<feature type="domain" description="AMP-dependent synthetase/ligase" evidence="1">
    <location>
        <begin position="110"/>
        <end position="306"/>
    </location>
</feature>
<keyword evidence="2" id="KW-0436">Ligase</keyword>
<reference evidence="2" key="2">
    <citation type="journal article" date="2021" name="PeerJ">
        <title>Extensive microbial diversity within the chicken gut microbiome revealed by metagenomics and culture.</title>
        <authorList>
            <person name="Gilroy R."/>
            <person name="Ravi A."/>
            <person name="Getino M."/>
            <person name="Pursley I."/>
            <person name="Horton D.L."/>
            <person name="Alikhan N.F."/>
            <person name="Baker D."/>
            <person name="Gharbi K."/>
            <person name="Hall N."/>
            <person name="Watson M."/>
            <person name="Adriaenssens E.M."/>
            <person name="Foster-Nyarko E."/>
            <person name="Jarju S."/>
            <person name="Secka A."/>
            <person name="Antonio M."/>
            <person name="Oren A."/>
            <person name="Chaudhuri R.R."/>
            <person name="La Ragione R."/>
            <person name="Hildebrand F."/>
            <person name="Pallen M.J."/>
        </authorList>
    </citation>
    <scope>NUCLEOTIDE SEQUENCE</scope>
    <source>
        <strain evidence="2">ChiGjej3B3-7149</strain>
    </source>
</reference>
<reference evidence="2" key="1">
    <citation type="submission" date="2020-10" db="EMBL/GenBank/DDBJ databases">
        <authorList>
            <person name="Gilroy R."/>
        </authorList>
    </citation>
    <scope>NUCLEOTIDE SEQUENCE</scope>
    <source>
        <strain evidence="2">ChiGjej3B3-7149</strain>
    </source>
</reference>
<protein>
    <submittedName>
        <fullName evidence="2">Phenylacetate--CoA ligase family protein</fullName>
    </submittedName>
</protein>
<dbReference type="NCBIfam" id="NF045666">
    <property type="entry name" value="DVU1553_fam_AMP"/>
    <property type="match status" value="1"/>
</dbReference>
<dbReference type="SUPFAM" id="SSF56801">
    <property type="entry name" value="Acetyl-CoA synthetase-like"/>
    <property type="match status" value="1"/>
</dbReference>
<evidence type="ECO:0000313" key="2">
    <source>
        <dbReference type="EMBL" id="HIR54605.1"/>
    </source>
</evidence>
<accession>A0A9D1DKM5</accession>
<dbReference type="Gene3D" id="3.40.50.12780">
    <property type="entry name" value="N-terminal domain of ligase-like"/>
    <property type="match status" value="1"/>
</dbReference>
<dbReference type="Pfam" id="PF00501">
    <property type="entry name" value="AMP-binding"/>
    <property type="match status" value="1"/>
</dbReference>
<dbReference type="Proteomes" id="UP000824238">
    <property type="component" value="Unassembled WGS sequence"/>
</dbReference>
<dbReference type="PANTHER" id="PTHR43845:SF1">
    <property type="entry name" value="BLR5969 PROTEIN"/>
    <property type="match status" value="1"/>
</dbReference>
<gene>
    <name evidence="2" type="ORF">IAD36_03250</name>
</gene>
<dbReference type="PANTHER" id="PTHR43845">
    <property type="entry name" value="BLR5969 PROTEIN"/>
    <property type="match status" value="1"/>
</dbReference>
<dbReference type="GO" id="GO:0016874">
    <property type="term" value="F:ligase activity"/>
    <property type="evidence" value="ECO:0007669"/>
    <property type="project" value="UniProtKB-KW"/>
</dbReference>
<comment type="caution">
    <text evidence="2">The sequence shown here is derived from an EMBL/GenBank/DDBJ whole genome shotgun (WGS) entry which is preliminary data.</text>
</comment>
<name>A0A9D1DKM5_9FIRM</name>
<proteinExistence type="predicted"/>
<dbReference type="InterPro" id="IPR042099">
    <property type="entry name" value="ANL_N_sf"/>
</dbReference>